<gene>
    <name evidence="6" type="ORF">M0811_05529</name>
</gene>
<dbReference type="GO" id="GO:0001732">
    <property type="term" value="P:formation of cytoplasmic translation initiation complex"/>
    <property type="evidence" value="ECO:0007669"/>
    <property type="project" value="TreeGrafter"/>
</dbReference>
<dbReference type="GO" id="GO:0003729">
    <property type="term" value="F:mRNA binding"/>
    <property type="evidence" value="ECO:0007669"/>
    <property type="project" value="TreeGrafter"/>
</dbReference>
<feature type="compositionally biased region" description="Polar residues" evidence="4">
    <location>
        <begin position="534"/>
        <end position="546"/>
    </location>
</feature>
<dbReference type="EMBL" id="JAPDFW010000056">
    <property type="protein sequence ID" value="KAJ5077839.1"/>
    <property type="molecule type" value="Genomic_DNA"/>
</dbReference>
<evidence type="ECO:0000256" key="1">
    <source>
        <dbReference type="ARBA" id="ARBA00022490"/>
    </source>
</evidence>
<dbReference type="Pfam" id="PF22591">
    <property type="entry name" value="eIF3a_PCI_TPR-like"/>
    <property type="match status" value="1"/>
</dbReference>
<dbReference type="GO" id="GO:0003743">
    <property type="term" value="F:translation initiation factor activity"/>
    <property type="evidence" value="ECO:0007669"/>
    <property type="project" value="UniProtKB-KW"/>
</dbReference>
<dbReference type="Proteomes" id="UP001149090">
    <property type="component" value="Unassembled WGS sequence"/>
</dbReference>
<feature type="compositionally biased region" description="Basic and acidic residues" evidence="4">
    <location>
        <begin position="924"/>
        <end position="933"/>
    </location>
</feature>
<evidence type="ECO:0000256" key="2">
    <source>
        <dbReference type="ARBA" id="ARBA00022540"/>
    </source>
</evidence>
<dbReference type="OrthoDB" id="18884at2759"/>
<dbReference type="Gene3D" id="4.10.860.10">
    <property type="entry name" value="UVR domain"/>
    <property type="match status" value="1"/>
</dbReference>
<keyword evidence="3" id="KW-0648">Protein biosynthesis</keyword>
<dbReference type="GO" id="GO:0071540">
    <property type="term" value="C:eukaryotic translation initiation factor 3 complex, eIF3e"/>
    <property type="evidence" value="ECO:0007669"/>
    <property type="project" value="TreeGrafter"/>
</dbReference>
<dbReference type="PANTHER" id="PTHR14005:SF0">
    <property type="entry name" value="EUKARYOTIC TRANSLATION INITIATION FACTOR 3 SUBUNIT A"/>
    <property type="match status" value="1"/>
</dbReference>
<evidence type="ECO:0000256" key="3">
    <source>
        <dbReference type="ARBA" id="ARBA00022917"/>
    </source>
</evidence>
<feature type="region of interest" description="Disordered" evidence="4">
    <location>
        <begin position="821"/>
        <end position="933"/>
    </location>
</feature>
<dbReference type="AlphaFoldDB" id="A0A9Q0LSQ0"/>
<proteinExistence type="predicted"/>
<reference evidence="6" key="1">
    <citation type="submission" date="2022-10" db="EMBL/GenBank/DDBJ databases">
        <title>Novel sulphate-reducing endosymbionts in the free-living metamonad Anaeramoeba.</title>
        <authorList>
            <person name="Jerlstrom-Hultqvist J."/>
            <person name="Cepicka I."/>
            <person name="Gallot-Lavallee L."/>
            <person name="Salas-Leiva D."/>
            <person name="Curtis B.A."/>
            <person name="Zahonova K."/>
            <person name="Pipaliya S."/>
            <person name="Dacks J."/>
            <person name="Roger A.J."/>
        </authorList>
    </citation>
    <scope>NUCLEOTIDE SEQUENCE</scope>
    <source>
        <strain evidence="6">BMAN</strain>
    </source>
</reference>
<dbReference type="InterPro" id="IPR027512">
    <property type="entry name" value="EIF3A"/>
</dbReference>
<organism evidence="6 7">
    <name type="scientific">Anaeramoeba ignava</name>
    <name type="common">Anaerobic marine amoeba</name>
    <dbReference type="NCBI Taxonomy" id="1746090"/>
    <lineage>
        <taxon>Eukaryota</taxon>
        <taxon>Metamonada</taxon>
        <taxon>Anaeramoebidae</taxon>
        <taxon>Anaeramoeba</taxon>
    </lineage>
</organism>
<evidence type="ECO:0000256" key="4">
    <source>
        <dbReference type="SAM" id="MobiDB-lite"/>
    </source>
</evidence>
<keyword evidence="2 6" id="KW-0396">Initiation factor</keyword>
<dbReference type="Gene3D" id="1.25.40.860">
    <property type="match status" value="1"/>
</dbReference>
<comment type="caution">
    <text evidence="6">The sequence shown here is derived from an EMBL/GenBank/DDBJ whole genome shotgun (WGS) entry which is preliminary data.</text>
</comment>
<name>A0A9Q0LSQ0_ANAIG</name>
<dbReference type="PANTHER" id="PTHR14005">
    <property type="entry name" value="EUKARYOTIC TRANSLATION INITIATION FACTOR 3, THETA SUBUNIT"/>
    <property type="match status" value="1"/>
</dbReference>
<evidence type="ECO:0000259" key="5">
    <source>
        <dbReference type="Pfam" id="PF22591"/>
    </source>
</evidence>
<protein>
    <submittedName>
        <fullName evidence="6">Eukaryotic translation initiation factor 3 subunit a</fullName>
    </submittedName>
</protein>
<evidence type="ECO:0000313" key="6">
    <source>
        <dbReference type="EMBL" id="KAJ5077839.1"/>
    </source>
</evidence>
<accession>A0A9Q0LSQ0</accession>
<dbReference type="GO" id="GO:0002188">
    <property type="term" value="P:translation reinitiation"/>
    <property type="evidence" value="ECO:0007669"/>
    <property type="project" value="TreeGrafter"/>
</dbReference>
<dbReference type="InterPro" id="IPR054711">
    <property type="entry name" value="eIF3a_PCI_TPR-like"/>
</dbReference>
<feature type="region of interest" description="Disordered" evidence="4">
    <location>
        <begin position="527"/>
        <end position="548"/>
    </location>
</feature>
<feature type="compositionally biased region" description="Basic and acidic residues" evidence="4">
    <location>
        <begin position="575"/>
        <end position="618"/>
    </location>
</feature>
<evidence type="ECO:0000313" key="7">
    <source>
        <dbReference type="Proteomes" id="UP001149090"/>
    </source>
</evidence>
<feature type="compositionally biased region" description="Basic and acidic residues" evidence="4">
    <location>
        <begin position="821"/>
        <end position="837"/>
    </location>
</feature>
<dbReference type="OMA" id="EHITNKR"/>
<dbReference type="GO" id="GO:0043614">
    <property type="term" value="C:multi-eIF complex"/>
    <property type="evidence" value="ECO:0007669"/>
    <property type="project" value="TreeGrafter"/>
</dbReference>
<dbReference type="GO" id="GO:0071541">
    <property type="term" value="C:eukaryotic translation initiation factor 3 complex, eIF3m"/>
    <property type="evidence" value="ECO:0007669"/>
    <property type="project" value="TreeGrafter"/>
</dbReference>
<feature type="domain" description="eIF3a PCI" evidence="5">
    <location>
        <begin position="5"/>
        <end position="312"/>
    </location>
</feature>
<feature type="compositionally biased region" description="Basic and acidic residues" evidence="4">
    <location>
        <begin position="889"/>
        <end position="905"/>
    </location>
</feature>
<feature type="region of interest" description="Disordered" evidence="4">
    <location>
        <begin position="561"/>
        <end position="618"/>
    </location>
</feature>
<sequence length="933" mass="110193">MLRPENALQKANGSIEQGNPEEALDLLRVTLIRTPKNQPWESGFEILMMKITELCVQLHNLQAAKEAFYHYKILFSTQTNSLDKVMNNFLQLAQKQPDEFDFNELILEQRLEEERPENHLASLYACGGLSISQSDDERILKYYETHKIQEKFSYWFNFLWGTYVILLDTVKFYIQLENMYMTTAKQAFDLCIKYNRKKELKKLCDTLRTNFSKLEDYQDQRKVSLSDPKSLAKILDIQLFQLDATVKLSFWEETFKTLSGIANFCQEYKLKISPEKKFQYYDHFANALLVTKNYFYHAQALRQMILTAKSMNKKDPLVCTKLLFVAVSIPYFEDNDDFFQDSLDIEQRDEGVQKSFLKGDKLVPKELFLATIMNEIGNDIYPEFSTVYSCFNGFNSPFEIGGKMSAILSKIKENKDLNQYYQLVEYSLFFHVFQHLEKIYRNIRISDLNWILPDVNFSKLQQFILEESRKGKLSIKIDHQLNMIFFQNDTLKKQPLKNHISVISRNLFSHLDSFSFVFEKNQAEIAKTKKESQGQDNTNKPQSGTQHKNEIIETIKNEKQMLADRNSSSLKLLKQKMEAKKKKEEEEKNRLKLQEQKEKEQEKQQEEREKEEEKKDDKMIQEMADMIKKIENLHAILKNKYDEVQLPNLSHSELKQLLSQLEKQLESKKEKHFEQIKSHFADEAKHKDIQQAISRKIEHKKLSDYATNFKTRFVEAQEQHYVNLIEKATKLHAKNLETKNQFRPVFDDFQKAKQELKSIEIKRIQNQNKQNLENKLKSTDQEIQSIQTKIKESPVNFDDLNQQLKQFESEIEIINKEKDSAKDQMEELKNERKSLEKKLKKLIQGPTPKKTSTPNINRMAKSQIISKESPKTARYIPPHLRPENQVPDKNTDKNPDKDSHRDSPKPRFTKSTPLYRSGKNYRNQKFESQRNQK</sequence>
<keyword evidence="7" id="KW-1185">Reference proteome</keyword>
<keyword evidence="1" id="KW-0963">Cytoplasm</keyword>